<dbReference type="STRING" id="231916.A0A409VBT9"/>
<feature type="compositionally biased region" description="Low complexity" evidence="1">
    <location>
        <begin position="140"/>
        <end position="158"/>
    </location>
</feature>
<proteinExistence type="predicted"/>
<dbReference type="EMBL" id="NHYE01005666">
    <property type="protein sequence ID" value="PPQ64483.1"/>
    <property type="molecule type" value="Genomic_DNA"/>
</dbReference>
<keyword evidence="3" id="KW-1185">Reference proteome</keyword>
<comment type="caution">
    <text evidence="2">The sequence shown here is derived from an EMBL/GenBank/DDBJ whole genome shotgun (WGS) entry which is preliminary data.</text>
</comment>
<organism evidence="2 3">
    <name type="scientific">Gymnopilus dilepis</name>
    <dbReference type="NCBI Taxonomy" id="231916"/>
    <lineage>
        <taxon>Eukaryota</taxon>
        <taxon>Fungi</taxon>
        <taxon>Dikarya</taxon>
        <taxon>Basidiomycota</taxon>
        <taxon>Agaricomycotina</taxon>
        <taxon>Agaricomycetes</taxon>
        <taxon>Agaricomycetidae</taxon>
        <taxon>Agaricales</taxon>
        <taxon>Agaricineae</taxon>
        <taxon>Hymenogastraceae</taxon>
        <taxon>Gymnopilus</taxon>
    </lineage>
</organism>
<reference evidence="2 3" key="1">
    <citation type="journal article" date="2018" name="Evol. Lett.">
        <title>Horizontal gene cluster transfer increased hallucinogenic mushroom diversity.</title>
        <authorList>
            <person name="Reynolds H.T."/>
            <person name="Vijayakumar V."/>
            <person name="Gluck-Thaler E."/>
            <person name="Korotkin H.B."/>
            <person name="Matheny P.B."/>
            <person name="Slot J.C."/>
        </authorList>
    </citation>
    <scope>NUCLEOTIDE SEQUENCE [LARGE SCALE GENOMIC DNA]</scope>
    <source>
        <strain evidence="2 3">SRW20</strain>
    </source>
</reference>
<dbReference type="AlphaFoldDB" id="A0A409VBT9"/>
<accession>A0A409VBT9</accession>
<evidence type="ECO:0000256" key="1">
    <source>
        <dbReference type="SAM" id="MobiDB-lite"/>
    </source>
</evidence>
<dbReference type="FunCoup" id="A0A409VBT9">
    <property type="interactions" value="8"/>
</dbReference>
<gene>
    <name evidence="2" type="ORF">CVT26_002022</name>
</gene>
<feature type="compositionally biased region" description="Basic and acidic residues" evidence="1">
    <location>
        <begin position="406"/>
        <end position="421"/>
    </location>
</feature>
<evidence type="ECO:0000313" key="2">
    <source>
        <dbReference type="EMBL" id="PPQ64483.1"/>
    </source>
</evidence>
<dbReference type="OrthoDB" id="5338195at2759"/>
<sequence length="495" mass="53456">MNQQQNDPALPIADRPFWDQDYSEDEGEQIQSVADSFVLLKSLKQSRDRWLFHTFPKFSSRGRGSKAADVPTPAPHTINNRGKCNLEIGPHIFHDTIFYEVQYLAPSVPSSLPAQAPPPSTNPYWQSTVPYGSPYSLNPLPSSSATSSNAPTTLTPNSRSDTVSTPLISSLTEASITPVTPSLIHQVNTAAASNPILANLLQLAAANKASEDQIKTLGLLIQSLANMDASLAASQIPSTSQPSHYSRLPPLPPLKEFDLVIEFSEAINDRWLVPRGPCYIERHPNATGSNGDMDLTICIPDGSRLPTNDPQSAAPSNNVPVTLHLKDAPFTILDTISRWVGGDEKMKSHKKYLDSLVPAPRLYLGLQVSTGPLLTQLQAACSPPYVMRPLRQGPAPVRQKRANPSRRGERSGQNRPGDHAADGPAAKKSRVSQSKSSSATPIQCLSCKQTDVPLIMGGSELFTLILSKRFNQVLGFCRPCAAAGGNSQQAQTIPA</sequence>
<protein>
    <submittedName>
        <fullName evidence="2">Uncharacterized protein</fullName>
    </submittedName>
</protein>
<name>A0A409VBT9_9AGAR</name>
<dbReference type="InParanoid" id="A0A409VBT9"/>
<feature type="region of interest" description="Disordered" evidence="1">
    <location>
        <begin position="388"/>
        <end position="437"/>
    </location>
</feature>
<feature type="region of interest" description="Disordered" evidence="1">
    <location>
        <begin position="140"/>
        <end position="164"/>
    </location>
</feature>
<evidence type="ECO:0000313" key="3">
    <source>
        <dbReference type="Proteomes" id="UP000284706"/>
    </source>
</evidence>
<dbReference type="Proteomes" id="UP000284706">
    <property type="component" value="Unassembled WGS sequence"/>
</dbReference>